<feature type="domain" description="Sucrose synthase N-terminal" evidence="6">
    <location>
        <begin position="10"/>
        <end position="121"/>
    </location>
</feature>
<dbReference type="PANTHER" id="PTHR45839:SF29">
    <property type="entry name" value="SUCROSE SYNTHASE 1"/>
    <property type="match status" value="1"/>
</dbReference>
<keyword evidence="8" id="KW-1185">Reference proteome</keyword>
<comment type="caution">
    <text evidence="7">The sequence shown here is derived from an EMBL/GenBank/DDBJ whole genome shotgun (WGS) entry which is preliminary data.</text>
</comment>
<sequence length="276" mass="31572">MHQRSLTRALSVRERIGDSLSSHPNELVALFSRIIHQGKGMLQPHQLLAEYGATFSEADKEKLKDEAFEDVIKAAQEAIVIPPWVALDIRPRPGFWEYVRVNISELAVEEWAIPEYLHFKEELADGSSENNNFVLELDFEPFNASFPRPSQSKSIGKGVQFLNRHLSSKLFQDKESLLLLEASDGTNLRSLEGLNRETPVRFSEEDLWMRADQRGNVNVIQMEWVELCWLRRSCVGWPDEASLAIDMPTKRLWIDKVGCYTSPDREKSVAGRDDDS</sequence>
<dbReference type="Proteomes" id="UP000734854">
    <property type="component" value="Unassembled WGS sequence"/>
</dbReference>
<dbReference type="PANTHER" id="PTHR45839">
    <property type="match status" value="1"/>
</dbReference>
<proteinExistence type="inferred from homology"/>
<evidence type="ECO:0000313" key="7">
    <source>
        <dbReference type="EMBL" id="KAG6495689.1"/>
    </source>
</evidence>
<dbReference type="EC" id="2.4.1.13" evidence="2"/>
<evidence type="ECO:0000259" key="6">
    <source>
        <dbReference type="Pfam" id="PF24861"/>
    </source>
</evidence>
<dbReference type="InterPro" id="IPR012820">
    <property type="entry name" value="Sucrose_synthase_pln/cyn"/>
</dbReference>
<comment type="similarity">
    <text evidence="1">Belongs to the glycosyltransferase 1 family. Plant sucrose synthase subfamily.</text>
</comment>
<dbReference type="Pfam" id="PF24861">
    <property type="entry name" value="SUS_N"/>
    <property type="match status" value="1"/>
</dbReference>
<evidence type="ECO:0000256" key="1">
    <source>
        <dbReference type="ARBA" id="ARBA00005894"/>
    </source>
</evidence>
<dbReference type="Gene3D" id="3.10.450.330">
    <property type="match status" value="1"/>
</dbReference>
<dbReference type="InterPro" id="IPR056735">
    <property type="entry name" value="SUS_N"/>
</dbReference>
<organism evidence="7 8">
    <name type="scientific">Zingiber officinale</name>
    <name type="common">Ginger</name>
    <name type="synonym">Amomum zingiber</name>
    <dbReference type="NCBI Taxonomy" id="94328"/>
    <lineage>
        <taxon>Eukaryota</taxon>
        <taxon>Viridiplantae</taxon>
        <taxon>Streptophyta</taxon>
        <taxon>Embryophyta</taxon>
        <taxon>Tracheophyta</taxon>
        <taxon>Spermatophyta</taxon>
        <taxon>Magnoliopsida</taxon>
        <taxon>Liliopsida</taxon>
        <taxon>Zingiberales</taxon>
        <taxon>Zingiberaceae</taxon>
        <taxon>Zingiber</taxon>
    </lineage>
</organism>
<dbReference type="GO" id="GO:0016157">
    <property type="term" value="F:sucrose synthase activity"/>
    <property type="evidence" value="ECO:0007669"/>
    <property type="project" value="UniProtKB-EC"/>
</dbReference>
<comment type="catalytic activity">
    <reaction evidence="5">
        <text>an NDP-alpha-D-glucose + D-fructose = a ribonucleoside 5'-diphosphate + sucrose + H(+)</text>
        <dbReference type="Rhea" id="RHEA:16241"/>
        <dbReference type="ChEBI" id="CHEBI:15378"/>
        <dbReference type="ChEBI" id="CHEBI:17992"/>
        <dbReference type="ChEBI" id="CHEBI:37721"/>
        <dbReference type="ChEBI" id="CHEBI:57930"/>
        <dbReference type="ChEBI" id="CHEBI:76533"/>
        <dbReference type="EC" id="2.4.1.13"/>
    </reaction>
</comment>
<dbReference type="FunFam" id="3.10.450.330:FF:000001">
    <property type="entry name" value="Sucrose synthase"/>
    <property type="match status" value="1"/>
</dbReference>
<evidence type="ECO:0000256" key="2">
    <source>
        <dbReference type="ARBA" id="ARBA00012540"/>
    </source>
</evidence>
<name>A0A8J5G0I7_ZINOF</name>
<keyword evidence="3" id="KW-0328">Glycosyltransferase</keyword>
<keyword evidence="4" id="KW-0808">Transferase</keyword>
<reference evidence="7 8" key="1">
    <citation type="submission" date="2020-08" db="EMBL/GenBank/DDBJ databases">
        <title>Plant Genome Project.</title>
        <authorList>
            <person name="Zhang R.-G."/>
        </authorList>
    </citation>
    <scope>NUCLEOTIDE SEQUENCE [LARGE SCALE GENOMIC DNA]</scope>
    <source>
        <tissue evidence="7">Rhizome</tissue>
    </source>
</reference>
<evidence type="ECO:0000256" key="4">
    <source>
        <dbReference type="ARBA" id="ARBA00022679"/>
    </source>
</evidence>
<accession>A0A8J5G0I7</accession>
<evidence type="ECO:0000313" key="8">
    <source>
        <dbReference type="Proteomes" id="UP000734854"/>
    </source>
</evidence>
<dbReference type="Gene3D" id="1.20.120.1230">
    <property type="match status" value="1"/>
</dbReference>
<evidence type="ECO:0000256" key="3">
    <source>
        <dbReference type="ARBA" id="ARBA00022676"/>
    </source>
</evidence>
<dbReference type="EMBL" id="JACMSC010000012">
    <property type="protein sequence ID" value="KAG6495689.1"/>
    <property type="molecule type" value="Genomic_DNA"/>
</dbReference>
<gene>
    <name evidence="7" type="ORF">ZIOFF_043515</name>
</gene>
<protein>
    <recommendedName>
        <fullName evidence="2">sucrose synthase</fullName>
        <ecNumber evidence="2">2.4.1.13</ecNumber>
    </recommendedName>
</protein>
<dbReference type="AlphaFoldDB" id="A0A8J5G0I7"/>
<evidence type="ECO:0000256" key="5">
    <source>
        <dbReference type="ARBA" id="ARBA00049030"/>
    </source>
</evidence>
<dbReference type="GO" id="GO:0005985">
    <property type="term" value="P:sucrose metabolic process"/>
    <property type="evidence" value="ECO:0007669"/>
    <property type="project" value="InterPro"/>
</dbReference>